<organism evidence="2 3">
    <name type="scientific">Candidatus Yanofskybacteria bacterium RIFCSPHIGHO2_12_FULL_45_19b</name>
    <dbReference type="NCBI Taxonomy" id="1802689"/>
    <lineage>
        <taxon>Bacteria</taxon>
        <taxon>Candidatus Yanofskyibacteriota</taxon>
    </lineage>
</organism>
<reference evidence="2 3" key="1">
    <citation type="journal article" date="2016" name="Nat. Commun.">
        <title>Thousands of microbial genomes shed light on interconnected biogeochemical processes in an aquifer system.</title>
        <authorList>
            <person name="Anantharaman K."/>
            <person name="Brown C.T."/>
            <person name="Hug L.A."/>
            <person name="Sharon I."/>
            <person name="Castelle C.J."/>
            <person name="Probst A.J."/>
            <person name="Thomas B.C."/>
            <person name="Singh A."/>
            <person name="Wilkins M.J."/>
            <person name="Karaoz U."/>
            <person name="Brodie E.L."/>
            <person name="Williams K.H."/>
            <person name="Hubbard S.S."/>
            <person name="Banfield J.F."/>
        </authorList>
    </citation>
    <scope>NUCLEOTIDE SEQUENCE [LARGE SCALE GENOMIC DNA]</scope>
</reference>
<feature type="domain" description="Integrase catalytic" evidence="1">
    <location>
        <begin position="109"/>
        <end position="270"/>
    </location>
</feature>
<protein>
    <recommendedName>
        <fullName evidence="1">Integrase catalytic domain-containing protein</fullName>
    </recommendedName>
</protein>
<dbReference type="PROSITE" id="PS50994">
    <property type="entry name" value="INTEGRASE"/>
    <property type="match status" value="1"/>
</dbReference>
<dbReference type="Pfam" id="PF00665">
    <property type="entry name" value="rve"/>
    <property type="match status" value="1"/>
</dbReference>
<dbReference type="SUPFAM" id="SSF46689">
    <property type="entry name" value="Homeodomain-like"/>
    <property type="match status" value="1"/>
</dbReference>
<dbReference type="InterPro" id="IPR012337">
    <property type="entry name" value="RNaseH-like_sf"/>
</dbReference>
<dbReference type="GO" id="GO:0003676">
    <property type="term" value="F:nucleic acid binding"/>
    <property type="evidence" value="ECO:0007669"/>
    <property type="project" value="InterPro"/>
</dbReference>
<dbReference type="Gene3D" id="3.30.420.10">
    <property type="entry name" value="Ribonuclease H-like superfamily/Ribonuclease H"/>
    <property type="match status" value="1"/>
</dbReference>
<evidence type="ECO:0000313" key="3">
    <source>
        <dbReference type="Proteomes" id="UP000177478"/>
    </source>
</evidence>
<dbReference type="InterPro" id="IPR036397">
    <property type="entry name" value="RNaseH_sf"/>
</dbReference>
<dbReference type="SUPFAM" id="SSF53098">
    <property type="entry name" value="Ribonuclease H-like"/>
    <property type="match status" value="1"/>
</dbReference>
<evidence type="ECO:0000259" key="1">
    <source>
        <dbReference type="PROSITE" id="PS50994"/>
    </source>
</evidence>
<dbReference type="PANTHER" id="PTHR35004">
    <property type="entry name" value="TRANSPOSASE RV3428C-RELATED"/>
    <property type="match status" value="1"/>
</dbReference>
<dbReference type="PANTHER" id="PTHR35004:SF7">
    <property type="entry name" value="INTEGRASE PROTEIN"/>
    <property type="match status" value="1"/>
</dbReference>
<dbReference type="GO" id="GO:0015074">
    <property type="term" value="P:DNA integration"/>
    <property type="evidence" value="ECO:0007669"/>
    <property type="project" value="InterPro"/>
</dbReference>
<accession>A0A1F8G445</accession>
<evidence type="ECO:0000313" key="2">
    <source>
        <dbReference type="EMBL" id="OGN19568.1"/>
    </source>
</evidence>
<gene>
    <name evidence="2" type="ORF">A3F25_00505</name>
</gene>
<dbReference type="InterPro" id="IPR009057">
    <property type="entry name" value="Homeodomain-like_sf"/>
</dbReference>
<proteinExistence type="predicted"/>
<dbReference type="Proteomes" id="UP000177478">
    <property type="component" value="Unassembled WGS sequence"/>
</dbReference>
<name>A0A1F8G445_9BACT</name>
<dbReference type="EMBL" id="MGKD01000013">
    <property type="protein sequence ID" value="OGN19568.1"/>
    <property type="molecule type" value="Genomic_DNA"/>
</dbReference>
<dbReference type="AlphaFoldDB" id="A0A1F8G445"/>
<sequence length="270" mass="31707">MRRVAKHIGVQASTVSRWMKRSTQAEARIIPTRSSAAIGRPTALAEAIVERIVQIRKQTKRCAQVVHAQLLRENIKVSLSSVERTLRRKGLVKTRSKWKKYHLSGMRPMPEKPGILVETDTINVYLNERKRIYIFTLIDCCSRWAYARASQKLSARLAQEFILAAQRKASFRFQCVQSDHGSEFSHYFTKLVQTLGTRHRHCRVRKPNDNAHVERFNRTIQEDLQKEIYQYKTNLPLLNRKIERYLDYYNNQRLHMGIKFQTPAEVLQRS</sequence>
<comment type="caution">
    <text evidence="2">The sequence shown here is derived from an EMBL/GenBank/DDBJ whole genome shotgun (WGS) entry which is preliminary data.</text>
</comment>
<dbReference type="InterPro" id="IPR001584">
    <property type="entry name" value="Integrase_cat-core"/>
</dbReference>